<evidence type="ECO:0000259" key="2">
    <source>
        <dbReference type="Pfam" id="PF00557"/>
    </source>
</evidence>
<dbReference type="SUPFAM" id="SSF55920">
    <property type="entry name" value="Creatinase/aminopeptidase"/>
    <property type="match status" value="1"/>
</dbReference>
<feature type="chain" id="PRO_5034954488" description="Peptidase M24 domain-containing protein" evidence="1">
    <location>
        <begin position="25"/>
        <end position="453"/>
    </location>
</feature>
<dbReference type="Gene3D" id="3.90.230.10">
    <property type="entry name" value="Creatinase/methionine aminopeptidase superfamily"/>
    <property type="match status" value="1"/>
</dbReference>
<reference evidence="3 4" key="1">
    <citation type="journal article" date="2020" name="ISME J.">
        <title>Uncovering the hidden diversity of litter-decomposition mechanisms in mushroom-forming fungi.</title>
        <authorList>
            <person name="Floudas D."/>
            <person name="Bentzer J."/>
            <person name="Ahren D."/>
            <person name="Johansson T."/>
            <person name="Persson P."/>
            <person name="Tunlid A."/>
        </authorList>
    </citation>
    <scope>NUCLEOTIDE SEQUENCE [LARGE SCALE GENOMIC DNA]</scope>
    <source>
        <strain evidence="3 4">CBS 146.42</strain>
    </source>
</reference>
<dbReference type="InterPro" id="IPR036005">
    <property type="entry name" value="Creatinase/aminopeptidase-like"/>
</dbReference>
<accession>A0A8H5GF20</accession>
<organism evidence="3 4">
    <name type="scientific">Leucocoprinus leucothites</name>
    <dbReference type="NCBI Taxonomy" id="201217"/>
    <lineage>
        <taxon>Eukaryota</taxon>
        <taxon>Fungi</taxon>
        <taxon>Dikarya</taxon>
        <taxon>Basidiomycota</taxon>
        <taxon>Agaricomycotina</taxon>
        <taxon>Agaricomycetes</taxon>
        <taxon>Agaricomycetidae</taxon>
        <taxon>Agaricales</taxon>
        <taxon>Agaricineae</taxon>
        <taxon>Agaricaceae</taxon>
        <taxon>Leucocoprinus</taxon>
    </lineage>
</organism>
<dbReference type="Proteomes" id="UP000559027">
    <property type="component" value="Unassembled WGS sequence"/>
</dbReference>
<dbReference type="InterPro" id="IPR000994">
    <property type="entry name" value="Pept_M24"/>
</dbReference>
<evidence type="ECO:0000256" key="1">
    <source>
        <dbReference type="SAM" id="SignalP"/>
    </source>
</evidence>
<protein>
    <recommendedName>
        <fullName evidence="2">Peptidase M24 domain-containing protein</fullName>
    </recommendedName>
</protein>
<proteinExistence type="predicted"/>
<dbReference type="EMBL" id="JAACJO010000001">
    <property type="protein sequence ID" value="KAF5363732.1"/>
    <property type="molecule type" value="Genomic_DNA"/>
</dbReference>
<gene>
    <name evidence="3" type="ORF">D9756_000748</name>
</gene>
<keyword evidence="1" id="KW-0732">Signal</keyword>
<dbReference type="Pfam" id="PF00557">
    <property type="entry name" value="Peptidase_M24"/>
    <property type="match status" value="1"/>
</dbReference>
<keyword evidence="4" id="KW-1185">Reference proteome</keyword>
<name>A0A8H5GF20_9AGAR</name>
<feature type="signal peptide" evidence="1">
    <location>
        <begin position="1"/>
        <end position="24"/>
    </location>
</feature>
<feature type="domain" description="Peptidase M24" evidence="2">
    <location>
        <begin position="214"/>
        <end position="413"/>
    </location>
</feature>
<dbReference type="OrthoDB" id="3632757at2759"/>
<evidence type="ECO:0000313" key="3">
    <source>
        <dbReference type="EMBL" id="KAF5363732.1"/>
    </source>
</evidence>
<evidence type="ECO:0000313" key="4">
    <source>
        <dbReference type="Proteomes" id="UP000559027"/>
    </source>
</evidence>
<sequence>MPYLLQLLYLCLEIVVWLAGFAHGHHPSEPAKYQKLPSLRDQAKIEQAWRVERIAKIPDLLRKYRADAWLMSQREHAEDTIWWSIKNATAFDSHRRTVVLFHTKSLTTAEIPNPIVWVDNTGQVWPELRATFEEHNFSRIIVNADRDIAFAGGLHVGEYDTLLSELGEKWTERFVNEPTLAIEYVATQIAGQLPYYRMLQETVWAMLEEGFSHRIVRPRITSTEDLSWWFREKIQEQNLTTWNQPRISVLVEASYPGWAGTEDVIQEGDILHIDFGLTAMGLNTDTQHMAYVLRTSQDIPEEDAPQSLKEGLRKANKMQDIVLANMEVGKTGNQVLRESLDQMKNEGIEGQIYCHPIGDWGHGAGAVIGFLNLPEFVPVVGELPLLPYTYYSIELYAYHFVEERNETIRFRIEENAHWDENSHSWVFVRGRQERFHLVDKRKALSSSLTVQVP</sequence>
<dbReference type="AlphaFoldDB" id="A0A8H5GF20"/>
<comment type="caution">
    <text evidence="3">The sequence shown here is derived from an EMBL/GenBank/DDBJ whole genome shotgun (WGS) entry which is preliminary data.</text>
</comment>